<dbReference type="Gene3D" id="3.40.366.10">
    <property type="entry name" value="Malonyl-Coenzyme A Acyl Carrier Protein, domain 2"/>
    <property type="match status" value="1"/>
</dbReference>
<dbReference type="AlphaFoldDB" id="A0AAU2VBJ6"/>
<keyword evidence="2" id="KW-0808">Transferase</keyword>
<sequence>MTPTSTATTSLLTAVGVPETRTYTFAATTVDGLIAHLDGYRKAPAASWPATTTYSTPPDTHQVRAACCVNSPQQLEQAVTRLLAWLADGVATRHDPRNGCFLRTAPSASPRIGLLFPGQGVPMNLGGGAWSSAFPHLAVDFPSFKTPDRPDTSVAQPAITGASTAALTVLSALEITANVAIGHSLGELTALYWAGSIGQATLSHLATVRGRAMQQLGDPLGTMANLSCSPRKARALIRGLDATVACENSPLHTVIAGRRGEVARAVQRAEQAGVAGTVLDVARAFHTPLVAEAADAFAAQLQMVPLLPPRGRVVSTVTGDELAKDTDLADLLTRQITAPVLFSTAVRRADMDVDLWIEAGPGRVLTKLLPRITDTPVVAMDAGAQSLDGLQHTLAALHCAGASTNSPYPPLVTG</sequence>
<evidence type="ECO:0000313" key="6">
    <source>
        <dbReference type="EMBL" id="WTW64900.1"/>
    </source>
</evidence>
<dbReference type="PANTHER" id="PTHR42681:SF1">
    <property type="entry name" value="MALONYL-COA-ACYL CARRIER PROTEIN TRANSACYLASE, MITOCHONDRIAL"/>
    <property type="match status" value="1"/>
</dbReference>
<dbReference type="InterPro" id="IPR014043">
    <property type="entry name" value="Acyl_transferase_dom"/>
</dbReference>
<name>A0AAU2VBJ6_9ACTN</name>
<organism evidence="6">
    <name type="scientific">Streptomyces sp. NBC_00003</name>
    <dbReference type="NCBI Taxonomy" id="2903608"/>
    <lineage>
        <taxon>Bacteria</taxon>
        <taxon>Bacillati</taxon>
        <taxon>Actinomycetota</taxon>
        <taxon>Actinomycetes</taxon>
        <taxon>Kitasatosporales</taxon>
        <taxon>Streptomycetaceae</taxon>
        <taxon>Streptomyces</taxon>
    </lineage>
</organism>
<evidence type="ECO:0000256" key="3">
    <source>
        <dbReference type="ARBA" id="ARBA00023315"/>
    </source>
</evidence>
<dbReference type="SMART" id="SM00827">
    <property type="entry name" value="PKS_AT"/>
    <property type="match status" value="1"/>
</dbReference>
<evidence type="ECO:0000256" key="4">
    <source>
        <dbReference type="ARBA" id="ARBA00048462"/>
    </source>
</evidence>
<dbReference type="SUPFAM" id="SSF55048">
    <property type="entry name" value="Probable ACP-binding domain of malonyl-CoA ACP transacylase"/>
    <property type="match status" value="1"/>
</dbReference>
<accession>A0AAU2VBJ6</accession>
<feature type="domain" description="Malonyl-CoA:ACP transacylase (MAT)" evidence="5">
    <location>
        <begin position="115"/>
        <end position="399"/>
    </location>
</feature>
<dbReference type="InterPro" id="IPR016036">
    <property type="entry name" value="Malonyl_transacylase_ACP-bd"/>
</dbReference>
<dbReference type="GO" id="GO:0005829">
    <property type="term" value="C:cytosol"/>
    <property type="evidence" value="ECO:0007669"/>
    <property type="project" value="TreeGrafter"/>
</dbReference>
<dbReference type="PANTHER" id="PTHR42681">
    <property type="entry name" value="MALONYL-COA-ACYL CARRIER PROTEIN TRANSACYLASE, MITOCHONDRIAL"/>
    <property type="match status" value="1"/>
</dbReference>
<evidence type="ECO:0000256" key="1">
    <source>
        <dbReference type="ARBA" id="ARBA00013258"/>
    </source>
</evidence>
<dbReference type="InterPro" id="IPR001227">
    <property type="entry name" value="Ac_transferase_dom_sf"/>
</dbReference>
<dbReference type="EC" id="2.3.1.39" evidence="1"/>
<reference evidence="6" key="1">
    <citation type="submission" date="2022-10" db="EMBL/GenBank/DDBJ databases">
        <title>The complete genomes of actinobacterial strains from the NBC collection.</title>
        <authorList>
            <person name="Joergensen T.S."/>
            <person name="Alvarez Arevalo M."/>
            <person name="Sterndorff E.B."/>
            <person name="Faurdal D."/>
            <person name="Vuksanovic O."/>
            <person name="Mourched A.-S."/>
            <person name="Charusanti P."/>
            <person name="Shaw S."/>
            <person name="Blin K."/>
            <person name="Weber T."/>
        </authorList>
    </citation>
    <scope>NUCLEOTIDE SEQUENCE</scope>
    <source>
        <strain evidence="6">NBC_00003</strain>
    </source>
</reference>
<keyword evidence="3 6" id="KW-0012">Acyltransferase</keyword>
<dbReference type="Pfam" id="PF00698">
    <property type="entry name" value="Acyl_transf_1"/>
    <property type="match status" value="1"/>
</dbReference>
<evidence type="ECO:0000259" key="5">
    <source>
        <dbReference type="SMART" id="SM00827"/>
    </source>
</evidence>
<comment type="catalytic activity">
    <reaction evidence="4">
        <text>holo-[ACP] + malonyl-CoA = malonyl-[ACP] + CoA</text>
        <dbReference type="Rhea" id="RHEA:41792"/>
        <dbReference type="Rhea" id="RHEA-COMP:9623"/>
        <dbReference type="Rhea" id="RHEA-COMP:9685"/>
        <dbReference type="ChEBI" id="CHEBI:57287"/>
        <dbReference type="ChEBI" id="CHEBI:57384"/>
        <dbReference type="ChEBI" id="CHEBI:64479"/>
        <dbReference type="ChEBI" id="CHEBI:78449"/>
        <dbReference type="EC" id="2.3.1.39"/>
    </reaction>
</comment>
<dbReference type="EMBL" id="CP108318">
    <property type="protein sequence ID" value="WTW64900.1"/>
    <property type="molecule type" value="Genomic_DNA"/>
</dbReference>
<proteinExistence type="predicted"/>
<protein>
    <recommendedName>
        <fullName evidence="1">[acyl-carrier-protein] S-malonyltransferase</fullName>
        <ecNumber evidence="1">2.3.1.39</ecNumber>
    </recommendedName>
</protein>
<dbReference type="InterPro" id="IPR050858">
    <property type="entry name" value="Mal-CoA-ACP_Trans/PKS_FabD"/>
</dbReference>
<evidence type="ECO:0000256" key="2">
    <source>
        <dbReference type="ARBA" id="ARBA00022679"/>
    </source>
</evidence>
<gene>
    <name evidence="6" type="ORF">OG549_31990</name>
</gene>
<dbReference type="InterPro" id="IPR016035">
    <property type="entry name" value="Acyl_Trfase/lysoPLipase"/>
</dbReference>
<dbReference type="GO" id="GO:0006633">
    <property type="term" value="P:fatty acid biosynthetic process"/>
    <property type="evidence" value="ECO:0007669"/>
    <property type="project" value="TreeGrafter"/>
</dbReference>
<dbReference type="GO" id="GO:0004314">
    <property type="term" value="F:[acyl-carrier-protein] S-malonyltransferase activity"/>
    <property type="evidence" value="ECO:0007669"/>
    <property type="project" value="UniProtKB-EC"/>
</dbReference>
<dbReference type="SUPFAM" id="SSF52151">
    <property type="entry name" value="FabD/lysophospholipase-like"/>
    <property type="match status" value="1"/>
</dbReference>